<organism evidence="3 4">
    <name type="scientific">Marasmius tenuissimus</name>
    <dbReference type="NCBI Taxonomy" id="585030"/>
    <lineage>
        <taxon>Eukaryota</taxon>
        <taxon>Fungi</taxon>
        <taxon>Dikarya</taxon>
        <taxon>Basidiomycota</taxon>
        <taxon>Agaricomycotina</taxon>
        <taxon>Agaricomycetes</taxon>
        <taxon>Agaricomycetidae</taxon>
        <taxon>Agaricales</taxon>
        <taxon>Marasmiineae</taxon>
        <taxon>Marasmiaceae</taxon>
        <taxon>Marasmius</taxon>
    </lineage>
</organism>
<evidence type="ECO:0000256" key="1">
    <source>
        <dbReference type="SAM" id="MobiDB-lite"/>
    </source>
</evidence>
<feature type="compositionally biased region" description="Low complexity" evidence="1">
    <location>
        <begin position="28"/>
        <end position="60"/>
    </location>
</feature>
<dbReference type="EMBL" id="JBBXMP010000046">
    <property type="protein sequence ID" value="KAL0065533.1"/>
    <property type="molecule type" value="Genomic_DNA"/>
</dbReference>
<name>A0ABR2ZVZ7_9AGAR</name>
<evidence type="ECO:0000313" key="3">
    <source>
        <dbReference type="EMBL" id="KAL0065533.1"/>
    </source>
</evidence>
<evidence type="ECO:0000313" key="4">
    <source>
        <dbReference type="Proteomes" id="UP001437256"/>
    </source>
</evidence>
<evidence type="ECO:0008006" key="5">
    <source>
        <dbReference type="Google" id="ProtNLM"/>
    </source>
</evidence>
<dbReference type="Proteomes" id="UP001437256">
    <property type="component" value="Unassembled WGS sequence"/>
</dbReference>
<feature type="region of interest" description="Disordered" evidence="1">
    <location>
        <begin position="1"/>
        <end position="107"/>
    </location>
</feature>
<gene>
    <name evidence="3" type="ORF">AAF712_007444</name>
</gene>
<reference evidence="3 4" key="1">
    <citation type="submission" date="2024-05" db="EMBL/GenBank/DDBJ databases">
        <title>A draft genome resource for the thread blight pathogen Marasmius tenuissimus strain MS-2.</title>
        <authorList>
            <person name="Yulfo-Soto G.E."/>
            <person name="Baruah I.K."/>
            <person name="Amoako-Attah I."/>
            <person name="Bukari Y."/>
            <person name="Meinhardt L.W."/>
            <person name="Bailey B.A."/>
            <person name="Cohen S.P."/>
        </authorList>
    </citation>
    <scope>NUCLEOTIDE SEQUENCE [LARGE SCALE GENOMIC DNA]</scope>
    <source>
        <strain evidence="3 4">MS-2</strain>
    </source>
</reference>
<proteinExistence type="predicted"/>
<keyword evidence="2" id="KW-0812">Transmembrane</keyword>
<keyword evidence="2" id="KW-1133">Transmembrane helix</keyword>
<feature type="region of interest" description="Disordered" evidence="1">
    <location>
        <begin position="282"/>
        <end position="340"/>
    </location>
</feature>
<feature type="compositionally biased region" description="Polar residues" evidence="1">
    <location>
        <begin position="312"/>
        <end position="325"/>
    </location>
</feature>
<comment type="caution">
    <text evidence="3">The sequence shown here is derived from an EMBL/GenBank/DDBJ whole genome shotgun (WGS) entry which is preliminary data.</text>
</comment>
<feature type="compositionally biased region" description="Polar residues" evidence="1">
    <location>
        <begin position="76"/>
        <end position="96"/>
    </location>
</feature>
<keyword evidence="2" id="KW-0472">Membrane</keyword>
<feature type="region of interest" description="Disordered" evidence="1">
    <location>
        <begin position="143"/>
        <end position="164"/>
    </location>
</feature>
<feature type="transmembrane region" description="Helical" evidence="2">
    <location>
        <begin position="227"/>
        <end position="251"/>
    </location>
</feature>
<protein>
    <recommendedName>
        <fullName evidence="5">SUN domain-containing protein</fullName>
    </recommendedName>
</protein>
<sequence>MPASHDADLRAVGQTDGAISTHNANGESSRSISRLSYSLNHTPSSRSSNNETESSNSPPRVDSPDSADGIFVPILSTGSSSARNSTYISSPLNPTASPEPPYHKGFNSLGRRSLVARLPSEDARALGNSSPSSRNSMILYHLANTDDGPLPSPPRIHAKRESVASESGDSIVSLSADSKYPSGSLGASERGLVAYAYDPELDDGADDDWEYDAIAGKRGEIVSARAIINLGGLVILFLIAMGLFLVFPIAAHGDDEKNWLIAHNPKINSTGQAQEVFDVTATDDRGNGRGGGNEGDGRDVDGVTAGKRRRNQTPAFDSVRVSSTGNRKRNQTPAFDYVSSPIDPSTPVKARKVILPRSRNIIYDLVFSRESYSLCGSSSIPPFNEHLASHLVEIGNQDGSRSFWQNGVWERVFDADLLVPRRLTVSLPRRRYAELDMDQICNDKLQIEYIRIYQVS</sequence>
<evidence type="ECO:0000256" key="2">
    <source>
        <dbReference type="SAM" id="Phobius"/>
    </source>
</evidence>
<accession>A0ABR2ZVZ7</accession>
<feature type="compositionally biased region" description="Polar residues" evidence="1">
    <location>
        <begin position="17"/>
        <end position="27"/>
    </location>
</feature>
<keyword evidence="4" id="KW-1185">Reference proteome</keyword>